<feature type="region of interest" description="Disordered" evidence="7">
    <location>
        <begin position="27"/>
        <end position="50"/>
    </location>
</feature>
<keyword evidence="6" id="KW-0175">Coiled coil</keyword>
<dbReference type="STRING" id="151549.A0A4C1Z6Y2"/>
<evidence type="ECO:0000259" key="8">
    <source>
        <dbReference type="Pfam" id="PF00135"/>
    </source>
</evidence>
<keyword evidence="3" id="KW-0378">Hydrolase</keyword>
<accession>A0A4C1Z6Y2</accession>
<evidence type="ECO:0000256" key="4">
    <source>
        <dbReference type="ARBA" id="ARBA00023157"/>
    </source>
</evidence>
<evidence type="ECO:0000256" key="2">
    <source>
        <dbReference type="ARBA" id="ARBA00022487"/>
    </source>
</evidence>
<evidence type="ECO:0000313" key="10">
    <source>
        <dbReference type="Proteomes" id="UP000299102"/>
    </source>
</evidence>
<feature type="coiled-coil region" evidence="6">
    <location>
        <begin position="168"/>
        <end position="195"/>
    </location>
</feature>
<dbReference type="Gene3D" id="3.40.50.1820">
    <property type="entry name" value="alpha/beta hydrolase"/>
    <property type="match status" value="1"/>
</dbReference>
<evidence type="ECO:0000256" key="5">
    <source>
        <dbReference type="ARBA" id="ARBA00023180"/>
    </source>
</evidence>
<dbReference type="InterPro" id="IPR036397">
    <property type="entry name" value="RNaseH_sf"/>
</dbReference>
<evidence type="ECO:0000256" key="6">
    <source>
        <dbReference type="SAM" id="Coils"/>
    </source>
</evidence>
<comment type="caution">
    <text evidence="9">The sequence shown here is derived from an EMBL/GenBank/DDBJ whole genome shotgun (WGS) entry which is preliminary data.</text>
</comment>
<dbReference type="PANTHER" id="PTHR43142:SF1">
    <property type="entry name" value="CARBOXYLIC ESTER HYDROLASE"/>
    <property type="match status" value="1"/>
</dbReference>
<keyword evidence="2" id="KW-0719">Serine esterase</keyword>
<evidence type="ECO:0000313" key="9">
    <source>
        <dbReference type="EMBL" id="GBP82669.1"/>
    </source>
</evidence>
<feature type="domain" description="Carboxylesterase type B" evidence="8">
    <location>
        <begin position="290"/>
        <end position="799"/>
    </location>
</feature>
<dbReference type="SUPFAM" id="SSF53474">
    <property type="entry name" value="alpha/beta-Hydrolases"/>
    <property type="match status" value="1"/>
</dbReference>
<keyword evidence="10" id="KW-1185">Reference proteome</keyword>
<proteinExistence type="inferred from homology"/>
<organism evidence="9 10">
    <name type="scientific">Eumeta variegata</name>
    <name type="common">Bagworm moth</name>
    <name type="synonym">Eumeta japonica</name>
    <dbReference type="NCBI Taxonomy" id="151549"/>
    <lineage>
        <taxon>Eukaryota</taxon>
        <taxon>Metazoa</taxon>
        <taxon>Ecdysozoa</taxon>
        <taxon>Arthropoda</taxon>
        <taxon>Hexapoda</taxon>
        <taxon>Insecta</taxon>
        <taxon>Pterygota</taxon>
        <taxon>Neoptera</taxon>
        <taxon>Endopterygota</taxon>
        <taxon>Lepidoptera</taxon>
        <taxon>Glossata</taxon>
        <taxon>Ditrysia</taxon>
        <taxon>Tineoidea</taxon>
        <taxon>Psychidae</taxon>
        <taxon>Oiketicinae</taxon>
        <taxon>Eumeta</taxon>
    </lineage>
</organism>
<comment type="similarity">
    <text evidence="1">Belongs to the type-B carboxylesterase/lipase family.</text>
</comment>
<keyword evidence="4" id="KW-1015">Disulfide bond</keyword>
<dbReference type="PROSITE" id="PS00122">
    <property type="entry name" value="CARBOXYLESTERASE_B_1"/>
    <property type="match status" value="1"/>
</dbReference>
<protein>
    <submittedName>
        <fullName evidence="9">Esterase FE4</fullName>
    </submittedName>
</protein>
<keyword evidence="5" id="KW-0325">Glycoprotein</keyword>
<dbReference type="Pfam" id="PF00135">
    <property type="entry name" value="COesterase"/>
    <property type="match status" value="1"/>
</dbReference>
<dbReference type="AlphaFoldDB" id="A0A4C1Z6Y2"/>
<dbReference type="Pfam" id="PF01359">
    <property type="entry name" value="Transposase_1"/>
    <property type="match status" value="1"/>
</dbReference>
<reference evidence="9 10" key="1">
    <citation type="journal article" date="2019" name="Commun. Biol.">
        <title>The bagworm genome reveals a unique fibroin gene that provides high tensile strength.</title>
        <authorList>
            <person name="Kono N."/>
            <person name="Nakamura H."/>
            <person name="Ohtoshi R."/>
            <person name="Tomita M."/>
            <person name="Numata K."/>
            <person name="Arakawa K."/>
        </authorList>
    </citation>
    <scope>NUCLEOTIDE SEQUENCE [LARGE SCALE GENOMIC DNA]</scope>
</reference>
<dbReference type="OrthoDB" id="19653at2759"/>
<evidence type="ECO:0000256" key="1">
    <source>
        <dbReference type="ARBA" id="ARBA00005964"/>
    </source>
</evidence>
<dbReference type="InterPro" id="IPR002018">
    <property type="entry name" value="CarbesteraseB"/>
</dbReference>
<evidence type="ECO:0000256" key="7">
    <source>
        <dbReference type="SAM" id="MobiDB-lite"/>
    </source>
</evidence>
<dbReference type="InterPro" id="IPR029058">
    <property type="entry name" value="AB_hydrolase_fold"/>
</dbReference>
<evidence type="ECO:0000256" key="3">
    <source>
        <dbReference type="ARBA" id="ARBA00022801"/>
    </source>
</evidence>
<gene>
    <name evidence="9" type="ORF">EVAR_60229_1</name>
</gene>
<dbReference type="GO" id="GO:0003676">
    <property type="term" value="F:nucleic acid binding"/>
    <property type="evidence" value="ECO:0007669"/>
    <property type="project" value="InterPro"/>
</dbReference>
<dbReference type="GO" id="GO:0052689">
    <property type="term" value="F:carboxylic ester hydrolase activity"/>
    <property type="evidence" value="ECO:0007669"/>
    <property type="project" value="UniProtKB-KW"/>
</dbReference>
<sequence length="813" mass="93140">MNSRERSSIIEIKQQWRTTKLEAKKKLSSYKKECSGTGGGPKPPSPDSETNEILEIIPQEFEVDSNKFDSDSLSLQNKDLEEICQTKDAEIKTVDSDQIIITPVTSKGTTSRYRLYNTIPSKVKASKRKLPLGVNELATQRTKVLTNCIESEHTLKIEQMRESHEWGKREHELRAKETELRINNLELKNRLLRNKLINNQNIILFKSAWWDWKGIIHYDLLLSSKTINSNLYCQQLMRFKQEVEEKRPELINRKGVIFYKDNVRPHTSLAIQKILKEFVWKSVNLVEQPSPQVKIDQGVLSGRISKNGKFFEFLGVPYAGTNQESRFQPPLPPPTWDGVYRAINEHYQCPQLFAGGFVVGVEDCLKINVYVPVEAAKPLPVMVYIHGGAFLMGSGGKLIYGPEFLVRHDVIVVTFNYRLGSLGFVCLGIKEAPGNAGLRDQIAALKWVKRNIAAFGGDPDNITLFGESAGGTSTSFLIASNLTDGLFNRAIIQSGSFLAHWGINRNPLSASSMLAKELGYNSTDPVELHDILKNVPYDMMVKRRVTKPWDKYFETALIHLPCVEKEFDGIEKIVTDLPMNILHSANRKNITVIIGFNDREGLFLIGEENDVSLRSRNDGFLFASDLEFETDDKGYEVTKKIKEFYFGNEPISSKNILKMAEVHTDLSFAIPQLLESEALCSRGTCDVYNYVFKYDGRRNLVKSMNGYEREKGAAHGDDLFYLFDAQLWPFVFSERDRSMIKRMTTMWTNFAKYNDPTPEITKDLPVKWEKSTRDELRFLHIDEEMEMGPNPRRDEFSLWKKIYAHHHRKKLTR</sequence>
<name>A0A4C1Z6Y2_EUMVA</name>
<dbReference type="PANTHER" id="PTHR43142">
    <property type="entry name" value="CARBOXYLIC ESTER HYDROLASE"/>
    <property type="match status" value="1"/>
</dbReference>
<dbReference type="Proteomes" id="UP000299102">
    <property type="component" value="Unassembled WGS sequence"/>
</dbReference>
<dbReference type="EMBL" id="BGZK01001578">
    <property type="protein sequence ID" value="GBP82669.1"/>
    <property type="molecule type" value="Genomic_DNA"/>
</dbReference>
<dbReference type="InterPro" id="IPR019826">
    <property type="entry name" value="Carboxylesterase_B_AS"/>
</dbReference>
<dbReference type="InterPro" id="IPR001888">
    <property type="entry name" value="Transposase_1"/>
</dbReference>
<dbReference type="Gene3D" id="3.30.420.10">
    <property type="entry name" value="Ribonuclease H-like superfamily/Ribonuclease H"/>
    <property type="match status" value="1"/>
</dbReference>